<dbReference type="InterPro" id="IPR029058">
    <property type="entry name" value="AB_hydrolase_fold"/>
</dbReference>
<comment type="caution">
    <text evidence="3">The sequence shown here is derived from an EMBL/GenBank/DDBJ whole genome shotgun (WGS) entry which is preliminary data.</text>
</comment>
<feature type="domain" description="AB hydrolase-1" evidence="2">
    <location>
        <begin position="35"/>
        <end position="290"/>
    </location>
</feature>
<dbReference type="GO" id="GO:0016787">
    <property type="term" value="F:hydrolase activity"/>
    <property type="evidence" value="ECO:0007669"/>
    <property type="project" value="UniProtKB-KW"/>
</dbReference>
<dbReference type="RefSeq" id="WP_264729800.1">
    <property type="nucleotide sequence ID" value="NZ_JAPDNR010000001.1"/>
</dbReference>
<dbReference type="Gene3D" id="3.40.50.1820">
    <property type="entry name" value="alpha/beta hydrolase"/>
    <property type="match status" value="1"/>
</dbReference>
<dbReference type="PANTHER" id="PTHR42977:SF3">
    <property type="entry name" value="AB HYDROLASE-1 DOMAIN-CONTAINING PROTEIN"/>
    <property type="match status" value="1"/>
</dbReference>
<evidence type="ECO:0000313" key="4">
    <source>
        <dbReference type="Proteomes" id="UP001207742"/>
    </source>
</evidence>
<evidence type="ECO:0000256" key="1">
    <source>
        <dbReference type="ARBA" id="ARBA00022801"/>
    </source>
</evidence>
<evidence type="ECO:0000259" key="2">
    <source>
        <dbReference type="Pfam" id="PF00561"/>
    </source>
</evidence>
<keyword evidence="4" id="KW-1185">Reference proteome</keyword>
<dbReference type="Proteomes" id="UP001207742">
    <property type="component" value="Unassembled WGS sequence"/>
</dbReference>
<evidence type="ECO:0000313" key="3">
    <source>
        <dbReference type="EMBL" id="MCW3484281.1"/>
    </source>
</evidence>
<reference evidence="3 4" key="1">
    <citation type="submission" date="2022-10" db="EMBL/GenBank/DDBJ databases">
        <title>Chitinophaga nivalis PC15 sp. nov., isolated from Pyeongchang county, South Korea.</title>
        <authorList>
            <person name="Trinh H.N."/>
        </authorList>
    </citation>
    <scope>NUCLEOTIDE SEQUENCE [LARGE SCALE GENOMIC DNA]</scope>
    <source>
        <strain evidence="3 4">PC14</strain>
    </source>
</reference>
<dbReference type="Pfam" id="PF00561">
    <property type="entry name" value="Abhydrolase_1"/>
    <property type="match status" value="1"/>
</dbReference>
<name>A0ABT3IK31_9BACT</name>
<dbReference type="EMBL" id="JAPDNS010000001">
    <property type="protein sequence ID" value="MCW3484281.1"/>
    <property type="molecule type" value="Genomic_DNA"/>
</dbReference>
<accession>A0ABT3IK31</accession>
<dbReference type="SUPFAM" id="SSF53474">
    <property type="entry name" value="alpha/beta-Hydrolases"/>
    <property type="match status" value="1"/>
</dbReference>
<protein>
    <submittedName>
        <fullName evidence="3">Alpha/beta fold hydrolase</fullName>
    </submittedName>
</protein>
<dbReference type="InterPro" id="IPR051340">
    <property type="entry name" value="Haloalkane_dehalogenase"/>
</dbReference>
<keyword evidence="1 3" id="KW-0378">Hydrolase</keyword>
<gene>
    <name evidence="3" type="ORF">OL497_10275</name>
</gene>
<dbReference type="PRINTS" id="PR00412">
    <property type="entry name" value="EPOXHYDRLASE"/>
</dbReference>
<proteinExistence type="predicted"/>
<dbReference type="PANTHER" id="PTHR42977">
    <property type="entry name" value="HYDROLASE-RELATED"/>
    <property type="match status" value="1"/>
</dbReference>
<organism evidence="3 4">
    <name type="scientific">Chitinophaga nivalis</name>
    <dbReference type="NCBI Taxonomy" id="2991709"/>
    <lineage>
        <taxon>Bacteria</taxon>
        <taxon>Pseudomonadati</taxon>
        <taxon>Bacteroidota</taxon>
        <taxon>Chitinophagia</taxon>
        <taxon>Chitinophagales</taxon>
        <taxon>Chitinophagaceae</taxon>
        <taxon>Chitinophaga</taxon>
    </lineage>
</organism>
<dbReference type="InterPro" id="IPR000073">
    <property type="entry name" value="AB_hydrolase_1"/>
</dbReference>
<dbReference type="InterPro" id="IPR000639">
    <property type="entry name" value="Epox_hydrolase-like"/>
</dbReference>
<dbReference type="PRINTS" id="PR00111">
    <property type="entry name" value="ABHYDROLASE"/>
</dbReference>
<sequence>MIPINETFNGTFPFAPHVSTVAGYRMHYVDEGEGPVVLCLHGEPTWGYLFRELISRLAADHRVIVPDHMGFGKSETPADRTYWLQDHIQNLEQLVLALDLRAITLVMHDFGGPVGMGLAARHPERIARIISLNAPVPFGQPELAAALQANAATAPWFQWILQAEAAGTLEQVLTQLHYHILSTLHLNGFERKDLITDTWLAAWRTPFTTPADTLGALGWAKGFATGAHVFETPSAAVQEQISRLPAMAVWGMADQTLQATHFLPLFRTLFPAGQLHELPGVGHYSPEDAPENIGLLVRRFLDATPLLL</sequence>